<dbReference type="EMBL" id="NBSK02000004">
    <property type="protein sequence ID" value="KAJ0214043.1"/>
    <property type="molecule type" value="Genomic_DNA"/>
</dbReference>
<dbReference type="PANTHER" id="PTHR31973:SF190">
    <property type="entry name" value="MULE TRANSPOSASE DOMAIN-CONTAINING PROTEIN"/>
    <property type="match status" value="1"/>
</dbReference>
<evidence type="ECO:0000313" key="3">
    <source>
        <dbReference type="Proteomes" id="UP000235145"/>
    </source>
</evidence>
<evidence type="ECO:0000256" key="1">
    <source>
        <dbReference type="SAM" id="MobiDB-lite"/>
    </source>
</evidence>
<keyword evidence="3" id="KW-1185">Reference proteome</keyword>
<gene>
    <name evidence="2" type="ORF">LSAT_V11C400177280</name>
</gene>
<comment type="caution">
    <text evidence="2">The sequence shown here is derived from an EMBL/GenBank/DDBJ whole genome shotgun (WGS) entry which is preliminary data.</text>
</comment>
<sequence length="165" mass="18673">MNGGASQICEKGGPSKCSGNGWCSKKKSVVKLDESNKCPWKLLVSKWKKDDDWTLESNPKIPTKALKEQLERKYQIQISDMKVFRAKAKALETIRGDFEGQYSILRGYLLEFQTRNPNTTVKLQVDNSSNPASDTRIFRRKMDFLGWDGAFMKGPYPGMILTAGK</sequence>
<protein>
    <submittedName>
        <fullName evidence="2">Uncharacterized protein</fullName>
    </submittedName>
</protein>
<reference evidence="2 3" key="1">
    <citation type="journal article" date="2017" name="Nat. Commun.">
        <title>Genome assembly with in vitro proximity ligation data and whole-genome triplication in lettuce.</title>
        <authorList>
            <person name="Reyes-Chin-Wo S."/>
            <person name="Wang Z."/>
            <person name="Yang X."/>
            <person name="Kozik A."/>
            <person name="Arikit S."/>
            <person name="Song C."/>
            <person name="Xia L."/>
            <person name="Froenicke L."/>
            <person name="Lavelle D.O."/>
            <person name="Truco M.J."/>
            <person name="Xia R."/>
            <person name="Zhu S."/>
            <person name="Xu C."/>
            <person name="Xu H."/>
            <person name="Xu X."/>
            <person name="Cox K."/>
            <person name="Korf I."/>
            <person name="Meyers B.C."/>
            <person name="Michelmore R.W."/>
        </authorList>
    </citation>
    <scope>NUCLEOTIDE SEQUENCE [LARGE SCALE GENOMIC DNA]</scope>
    <source>
        <strain evidence="3">cv. Salinas</strain>
        <tissue evidence="2">Seedlings</tissue>
    </source>
</reference>
<accession>A0A9R1W127</accession>
<dbReference type="Proteomes" id="UP000235145">
    <property type="component" value="Unassembled WGS sequence"/>
</dbReference>
<organism evidence="2 3">
    <name type="scientific">Lactuca sativa</name>
    <name type="common">Garden lettuce</name>
    <dbReference type="NCBI Taxonomy" id="4236"/>
    <lineage>
        <taxon>Eukaryota</taxon>
        <taxon>Viridiplantae</taxon>
        <taxon>Streptophyta</taxon>
        <taxon>Embryophyta</taxon>
        <taxon>Tracheophyta</taxon>
        <taxon>Spermatophyta</taxon>
        <taxon>Magnoliopsida</taxon>
        <taxon>eudicotyledons</taxon>
        <taxon>Gunneridae</taxon>
        <taxon>Pentapetalae</taxon>
        <taxon>asterids</taxon>
        <taxon>campanulids</taxon>
        <taxon>Asterales</taxon>
        <taxon>Asteraceae</taxon>
        <taxon>Cichorioideae</taxon>
        <taxon>Cichorieae</taxon>
        <taxon>Lactucinae</taxon>
        <taxon>Lactuca</taxon>
    </lineage>
</organism>
<evidence type="ECO:0000313" key="2">
    <source>
        <dbReference type="EMBL" id="KAJ0214043.1"/>
    </source>
</evidence>
<feature type="region of interest" description="Disordered" evidence="1">
    <location>
        <begin position="1"/>
        <end position="21"/>
    </location>
</feature>
<dbReference type="PANTHER" id="PTHR31973">
    <property type="entry name" value="POLYPROTEIN, PUTATIVE-RELATED"/>
    <property type="match status" value="1"/>
</dbReference>
<proteinExistence type="predicted"/>
<dbReference type="AlphaFoldDB" id="A0A9R1W127"/>
<name>A0A9R1W127_LACSA</name>